<gene>
    <name evidence="3" type="ORF">GBAR_LOCUS8810</name>
</gene>
<feature type="coiled-coil region" evidence="1">
    <location>
        <begin position="119"/>
        <end position="153"/>
    </location>
</feature>
<feature type="compositionally biased region" description="Basic residues" evidence="2">
    <location>
        <begin position="400"/>
        <end position="413"/>
    </location>
</feature>
<feature type="region of interest" description="Disordered" evidence="2">
    <location>
        <begin position="299"/>
        <end position="350"/>
    </location>
</feature>
<feature type="compositionally biased region" description="Low complexity" evidence="2">
    <location>
        <begin position="340"/>
        <end position="350"/>
    </location>
</feature>
<accession>A0AA35RNK3</accession>
<feature type="compositionally biased region" description="Low complexity" evidence="2">
    <location>
        <begin position="310"/>
        <end position="320"/>
    </location>
</feature>
<proteinExistence type="predicted"/>
<organism evidence="3 4">
    <name type="scientific">Geodia barretti</name>
    <name type="common">Barrett's horny sponge</name>
    <dbReference type="NCBI Taxonomy" id="519541"/>
    <lineage>
        <taxon>Eukaryota</taxon>
        <taxon>Metazoa</taxon>
        <taxon>Porifera</taxon>
        <taxon>Demospongiae</taxon>
        <taxon>Heteroscleromorpha</taxon>
        <taxon>Tetractinellida</taxon>
        <taxon>Astrophorina</taxon>
        <taxon>Geodiidae</taxon>
        <taxon>Geodia</taxon>
    </lineage>
</organism>
<protein>
    <submittedName>
        <fullName evidence="3">Uncharacterized protein</fullName>
    </submittedName>
</protein>
<evidence type="ECO:0000256" key="1">
    <source>
        <dbReference type="SAM" id="Coils"/>
    </source>
</evidence>
<evidence type="ECO:0000313" key="3">
    <source>
        <dbReference type="EMBL" id="CAI8014028.1"/>
    </source>
</evidence>
<dbReference type="AlphaFoldDB" id="A0AA35RNK3"/>
<comment type="caution">
    <text evidence="3">The sequence shown here is derived from an EMBL/GenBank/DDBJ whole genome shotgun (WGS) entry which is preliminary data.</text>
</comment>
<dbReference type="Proteomes" id="UP001174909">
    <property type="component" value="Unassembled WGS sequence"/>
</dbReference>
<evidence type="ECO:0000256" key="2">
    <source>
        <dbReference type="SAM" id="MobiDB-lite"/>
    </source>
</evidence>
<keyword evidence="4" id="KW-1185">Reference proteome</keyword>
<keyword evidence="1" id="KW-0175">Coiled coil</keyword>
<feature type="region of interest" description="Disordered" evidence="2">
    <location>
        <begin position="384"/>
        <end position="417"/>
    </location>
</feature>
<reference evidence="3" key="1">
    <citation type="submission" date="2023-03" db="EMBL/GenBank/DDBJ databases">
        <authorList>
            <person name="Steffen K."/>
            <person name="Cardenas P."/>
        </authorList>
    </citation>
    <scope>NUCLEOTIDE SEQUENCE</scope>
</reference>
<dbReference type="EMBL" id="CASHTH010001321">
    <property type="protein sequence ID" value="CAI8014028.1"/>
    <property type="molecule type" value="Genomic_DNA"/>
</dbReference>
<sequence>MEFLNPQRRNLYLKRLSASFLHSYSGADLRQATSLPTVCISTEDAAAKEDVFQLHRQRIEAELEELTTASLKRRSKYQAVTIPSSLKHQVTETPSGNMARPRSPQRNDVYLQGLLDERLAVIRQQLNSLSSERAKMEQKMEDLVNGIKEVQEQSAHMPKHIIITSSTPGSVRRVHSMDSRKKQMVKTDSEQSLMKYKSGAYYHTQLSGPPLDEVDGESWPNHQRYASESSVGSSGVFYRDSDVASLAESVTSSLVSSSAHNSLHLPCRLEYMDDRPIPTPIPELPESPSVSRSVTPLIHVAGSPLRRPRSSSSTTAPSTLKFVSSPVRHQRMNSQPSPPSSAHALLSPSGLSAGSLTPTIATTRPRSGSFSVLASPHLALKSTLSSSDLRTRSSSSPAPLKKKSPGSKLRHNKKDQQLSYFRKNSFTDLESSLKGSQTSIADDYDGCDMKGSRDNVAEFSRRVSGEQESPPGMPGRANAQILRRSSLTGQIEHVTNLRAQVRRNNSFNASSVVSVEGSNHPALKQQHSLCARHPRISLTPTPPRRIVYLKSKETTV</sequence>
<name>A0AA35RNK3_GEOBA</name>
<feature type="compositionally biased region" description="Low complexity" evidence="2">
    <location>
        <begin position="384"/>
        <end position="399"/>
    </location>
</feature>
<evidence type="ECO:0000313" key="4">
    <source>
        <dbReference type="Proteomes" id="UP001174909"/>
    </source>
</evidence>